<feature type="transmembrane region" description="Helical" evidence="6">
    <location>
        <begin position="209"/>
        <end position="232"/>
    </location>
</feature>
<dbReference type="InterPro" id="IPR011701">
    <property type="entry name" value="MFS"/>
</dbReference>
<feature type="transmembrane region" description="Helical" evidence="6">
    <location>
        <begin position="104"/>
        <end position="125"/>
    </location>
</feature>
<dbReference type="RefSeq" id="WP_130520236.1">
    <property type="nucleotide sequence ID" value="NZ_SHMA01000006.1"/>
</dbReference>
<evidence type="ECO:0000256" key="1">
    <source>
        <dbReference type="ARBA" id="ARBA00004651"/>
    </source>
</evidence>
<evidence type="ECO:0000256" key="6">
    <source>
        <dbReference type="SAM" id="Phobius"/>
    </source>
</evidence>
<evidence type="ECO:0000259" key="7">
    <source>
        <dbReference type="PROSITE" id="PS50850"/>
    </source>
</evidence>
<feature type="transmembrane region" description="Helical" evidence="6">
    <location>
        <begin position="12"/>
        <end position="35"/>
    </location>
</feature>
<keyword evidence="5 6" id="KW-0472">Membrane</keyword>
<gene>
    <name evidence="8" type="ORF">EA661_15205</name>
</gene>
<feature type="transmembrane region" description="Helical" evidence="6">
    <location>
        <begin position="47"/>
        <end position="67"/>
    </location>
</feature>
<feature type="transmembrane region" description="Helical" evidence="6">
    <location>
        <begin position="365"/>
        <end position="385"/>
    </location>
</feature>
<name>A0A4Q8LCN7_9GAMM</name>
<feature type="transmembrane region" description="Helical" evidence="6">
    <location>
        <begin position="301"/>
        <end position="324"/>
    </location>
</feature>
<organism evidence="8 9">
    <name type="scientific">Pseudoxanthomonas winnipegensis</name>
    <dbReference type="NCBI Taxonomy" id="2480810"/>
    <lineage>
        <taxon>Bacteria</taxon>
        <taxon>Pseudomonadati</taxon>
        <taxon>Pseudomonadota</taxon>
        <taxon>Gammaproteobacteria</taxon>
        <taxon>Lysobacterales</taxon>
        <taxon>Lysobacteraceae</taxon>
        <taxon>Pseudoxanthomonas</taxon>
    </lineage>
</organism>
<dbReference type="PROSITE" id="PS50850">
    <property type="entry name" value="MFS"/>
    <property type="match status" value="1"/>
</dbReference>
<dbReference type="GO" id="GO:0005886">
    <property type="term" value="C:plasma membrane"/>
    <property type="evidence" value="ECO:0007669"/>
    <property type="project" value="UniProtKB-SubCell"/>
</dbReference>
<evidence type="ECO:0000313" key="8">
    <source>
        <dbReference type="EMBL" id="TAA26295.1"/>
    </source>
</evidence>
<evidence type="ECO:0000313" key="9">
    <source>
        <dbReference type="Proteomes" id="UP000291286"/>
    </source>
</evidence>
<feature type="transmembrane region" description="Helical" evidence="6">
    <location>
        <begin position="244"/>
        <end position="264"/>
    </location>
</feature>
<dbReference type="PANTHER" id="PTHR43124:SF8">
    <property type="entry name" value="INNER MEMBRANE TRANSPORT PROTEIN YDHP"/>
    <property type="match status" value="1"/>
</dbReference>
<dbReference type="Pfam" id="PF07690">
    <property type="entry name" value="MFS_1"/>
    <property type="match status" value="1"/>
</dbReference>
<dbReference type="InterPro" id="IPR036259">
    <property type="entry name" value="MFS_trans_sf"/>
</dbReference>
<dbReference type="EMBL" id="SHMB01000007">
    <property type="protein sequence ID" value="TAA26295.1"/>
    <property type="molecule type" value="Genomic_DNA"/>
</dbReference>
<feature type="transmembrane region" description="Helical" evidence="6">
    <location>
        <begin position="336"/>
        <end position="359"/>
    </location>
</feature>
<proteinExistence type="predicted"/>
<keyword evidence="3 6" id="KW-0812">Transmembrane</keyword>
<feature type="transmembrane region" description="Helical" evidence="6">
    <location>
        <begin position="79"/>
        <end position="98"/>
    </location>
</feature>
<feature type="transmembrane region" description="Helical" evidence="6">
    <location>
        <begin position="167"/>
        <end position="188"/>
    </location>
</feature>
<dbReference type="InterPro" id="IPR050189">
    <property type="entry name" value="MFS_Efflux_Transporters"/>
</dbReference>
<evidence type="ECO:0000256" key="4">
    <source>
        <dbReference type="ARBA" id="ARBA00022989"/>
    </source>
</evidence>
<feature type="transmembrane region" description="Helical" evidence="6">
    <location>
        <begin position="276"/>
        <end position="295"/>
    </location>
</feature>
<dbReference type="PANTHER" id="PTHR43124">
    <property type="entry name" value="PURINE EFFLUX PUMP PBUE"/>
    <property type="match status" value="1"/>
</dbReference>
<dbReference type="Proteomes" id="UP000291286">
    <property type="component" value="Unassembled WGS sequence"/>
</dbReference>
<evidence type="ECO:0000256" key="5">
    <source>
        <dbReference type="ARBA" id="ARBA00023136"/>
    </source>
</evidence>
<evidence type="ECO:0000256" key="3">
    <source>
        <dbReference type="ARBA" id="ARBA00022692"/>
    </source>
</evidence>
<reference evidence="8 9" key="1">
    <citation type="submission" date="2019-02" db="EMBL/GenBank/DDBJ databases">
        <title>WGS of Pseudoxanthomonas species novum from clinical isolates.</title>
        <authorList>
            <person name="Bernier A.-M."/>
            <person name="Bernard K."/>
            <person name="Vachon A."/>
        </authorList>
    </citation>
    <scope>NUCLEOTIDE SEQUENCE [LARGE SCALE GENOMIC DNA]</scope>
    <source>
        <strain evidence="8 9">NML171202</strain>
    </source>
</reference>
<dbReference type="InterPro" id="IPR020846">
    <property type="entry name" value="MFS_dom"/>
</dbReference>
<comment type="caution">
    <text evidence="8">The sequence shown here is derived from an EMBL/GenBank/DDBJ whole genome shotgun (WGS) entry which is preliminary data.</text>
</comment>
<sequence length="407" mass="41517">MPASSTPSRMPLAVYALTAGAFGIGTTEFVIMGLLMQVATDLHVDLASAGLLISGYALGVFVGAPVLTAATARMPRKAVLVALMVVFTVGNLACALAPNYALLMAARVVTSLAHGTFFGVGAVVATSLVPEARKASAISIMFTGLTVATLLGVPAGAWLGLHHGWRATFWAVTAIGVVATLVIATLVPHDRNAPAPGSLREEAAAVLRAPVLLGLLMTVLGFGGMFTVYTYIQPLLTQVTGFAEAAVSPILLVFGVGMILGNLLGGRLADRSLRPALLGTLLALAVAMGLIGLALHSRWAMVVLTGLLGAAAFATVSPLQLWVLQKARGAQSLASSLNIGAFNLGNALGAWLGGVVLARGAGLTALPWIGALVPLSALVVAAWALRLEARSAAGTACPQRLESEQAR</sequence>
<feature type="transmembrane region" description="Helical" evidence="6">
    <location>
        <begin position="137"/>
        <end position="161"/>
    </location>
</feature>
<evidence type="ECO:0000256" key="2">
    <source>
        <dbReference type="ARBA" id="ARBA00022475"/>
    </source>
</evidence>
<dbReference type="GO" id="GO:0022857">
    <property type="term" value="F:transmembrane transporter activity"/>
    <property type="evidence" value="ECO:0007669"/>
    <property type="project" value="InterPro"/>
</dbReference>
<dbReference type="Gene3D" id="1.20.1250.20">
    <property type="entry name" value="MFS general substrate transporter like domains"/>
    <property type="match status" value="1"/>
</dbReference>
<dbReference type="AlphaFoldDB" id="A0A4Q8LCN7"/>
<feature type="domain" description="Major facilitator superfamily (MFS) profile" evidence="7">
    <location>
        <begin position="13"/>
        <end position="388"/>
    </location>
</feature>
<comment type="subcellular location">
    <subcellularLocation>
        <location evidence="1">Cell membrane</location>
        <topology evidence="1">Multi-pass membrane protein</topology>
    </subcellularLocation>
</comment>
<keyword evidence="4 6" id="KW-1133">Transmembrane helix</keyword>
<dbReference type="CDD" id="cd17324">
    <property type="entry name" value="MFS_NepI_like"/>
    <property type="match status" value="1"/>
</dbReference>
<protein>
    <submittedName>
        <fullName evidence="8">MFS transporter</fullName>
    </submittedName>
</protein>
<keyword evidence="2" id="KW-1003">Cell membrane</keyword>
<accession>A0A4Q8LCN7</accession>
<dbReference type="SUPFAM" id="SSF103473">
    <property type="entry name" value="MFS general substrate transporter"/>
    <property type="match status" value="1"/>
</dbReference>